<dbReference type="EMBL" id="ML208802">
    <property type="protein sequence ID" value="TFK60264.1"/>
    <property type="molecule type" value="Genomic_DNA"/>
</dbReference>
<feature type="non-terminal residue" evidence="1">
    <location>
        <position position="431"/>
    </location>
</feature>
<reference evidence="1 2" key="1">
    <citation type="journal article" date="2019" name="Nat. Ecol. Evol.">
        <title>Megaphylogeny resolves global patterns of mushroom evolution.</title>
        <authorList>
            <person name="Varga T."/>
            <person name="Krizsan K."/>
            <person name="Foldi C."/>
            <person name="Dima B."/>
            <person name="Sanchez-Garcia M."/>
            <person name="Sanchez-Ramirez S."/>
            <person name="Szollosi G.J."/>
            <person name="Szarkandi J.G."/>
            <person name="Papp V."/>
            <person name="Albert L."/>
            <person name="Andreopoulos W."/>
            <person name="Angelini C."/>
            <person name="Antonin V."/>
            <person name="Barry K.W."/>
            <person name="Bougher N.L."/>
            <person name="Buchanan P."/>
            <person name="Buyck B."/>
            <person name="Bense V."/>
            <person name="Catcheside P."/>
            <person name="Chovatia M."/>
            <person name="Cooper J."/>
            <person name="Damon W."/>
            <person name="Desjardin D."/>
            <person name="Finy P."/>
            <person name="Geml J."/>
            <person name="Haridas S."/>
            <person name="Hughes K."/>
            <person name="Justo A."/>
            <person name="Karasinski D."/>
            <person name="Kautmanova I."/>
            <person name="Kiss B."/>
            <person name="Kocsube S."/>
            <person name="Kotiranta H."/>
            <person name="LaButti K.M."/>
            <person name="Lechner B.E."/>
            <person name="Liimatainen K."/>
            <person name="Lipzen A."/>
            <person name="Lukacs Z."/>
            <person name="Mihaltcheva S."/>
            <person name="Morgado L.N."/>
            <person name="Niskanen T."/>
            <person name="Noordeloos M.E."/>
            <person name="Ohm R.A."/>
            <person name="Ortiz-Santana B."/>
            <person name="Ovrebo C."/>
            <person name="Racz N."/>
            <person name="Riley R."/>
            <person name="Savchenko A."/>
            <person name="Shiryaev A."/>
            <person name="Soop K."/>
            <person name="Spirin V."/>
            <person name="Szebenyi C."/>
            <person name="Tomsovsky M."/>
            <person name="Tulloss R.E."/>
            <person name="Uehling J."/>
            <person name="Grigoriev I.V."/>
            <person name="Vagvolgyi C."/>
            <person name="Papp T."/>
            <person name="Martin F.M."/>
            <person name="Miettinen O."/>
            <person name="Hibbett D.S."/>
            <person name="Nagy L.G."/>
        </authorList>
    </citation>
    <scope>NUCLEOTIDE SEQUENCE [LARGE SCALE GENOMIC DNA]</scope>
    <source>
        <strain evidence="1 2">NL-1719</strain>
    </source>
</reference>
<accession>A0ACD3A3P3</accession>
<sequence length="431" mass="47042">MKAGTQSLQDMATSIGPIITKFDSILTAPYLNQYSATLNTVPVVGVKNNQLLYIQTKNQLIGGLVDTWSTFSSLPPNATVKEGDIVHIFPYKGDFCFSIGKTVWKKVHLSEQDPGIQGAVDNWPALYSSDWTPMGDCLPAANLTGVVPFSILSADRTQIAFQLVTLAVDGSISWLTSDQLTPQSKWETMKYKAASGGPTASPKFTKIAYWNNNIVGIDDASNSWNINVSFQNGTFNVSDQFKIDPVTEFTATDAGPVGLRADGYLWKRIIAPSPDGDSSKDPVLEWQRWIKADGVVNIGVASPGVVLDMNLLTRTLKSRYIDVQTAVYPVVEKIKAFCTTHEIFLANVAQAAQDYANADTDAKRTLAINNAKSFVTHAKTWGGIVSKSINSCQQSVTTMTAQLHDVRVQLEAQLNLLHTKLTMLQATLQSQ</sequence>
<protein>
    <submittedName>
        <fullName evidence="1">Uncharacterized protein</fullName>
    </submittedName>
</protein>
<dbReference type="Proteomes" id="UP000308600">
    <property type="component" value="Unassembled WGS sequence"/>
</dbReference>
<evidence type="ECO:0000313" key="1">
    <source>
        <dbReference type="EMBL" id="TFK60264.1"/>
    </source>
</evidence>
<gene>
    <name evidence="1" type="ORF">BDN72DRAFT_779629</name>
</gene>
<proteinExistence type="predicted"/>
<organism evidence="1 2">
    <name type="scientific">Pluteus cervinus</name>
    <dbReference type="NCBI Taxonomy" id="181527"/>
    <lineage>
        <taxon>Eukaryota</taxon>
        <taxon>Fungi</taxon>
        <taxon>Dikarya</taxon>
        <taxon>Basidiomycota</taxon>
        <taxon>Agaricomycotina</taxon>
        <taxon>Agaricomycetes</taxon>
        <taxon>Agaricomycetidae</taxon>
        <taxon>Agaricales</taxon>
        <taxon>Pluteineae</taxon>
        <taxon>Pluteaceae</taxon>
        <taxon>Pluteus</taxon>
    </lineage>
</organism>
<evidence type="ECO:0000313" key="2">
    <source>
        <dbReference type="Proteomes" id="UP000308600"/>
    </source>
</evidence>
<name>A0ACD3A3P3_9AGAR</name>
<keyword evidence="2" id="KW-1185">Reference proteome</keyword>